<evidence type="ECO:0000256" key="8">
    <source>
        <dbReference type="ARBA" id="ARBA00022989"/>
    </source>
</evidence>
<evidence type="ECO:0000256" key="11">
    <source>
        <dbReference type="ARBA" id="ARBA00023157"/>
    </source>
</evidence>
<feature type="transmembrane region" description="Helical" evidence="15">
    <location>
        <begin position="148"/>
        <end position="172"/>
    </location>
</feature>
<protein>
    <submittedName>
        <fullName evidence="17">Transmembrane amino acid transporter protein</fullName>
    </submittedName>
</protein>
<comment type="similarity">
    <text evidence="14">Belongs to the amino acid/polyamine transporter 2 family. SLC38A9 subfamily.</text>
</comment>
<accession>A0AAN8EVW6</accession>
<proteinExistence type="inferred from homology"/>
<dbReference type="InterPro" id="IPR013057">
    <property type="entry name" value="AA_transpt_TM"/>
</dbReference>
<gene>
    <name evidence="17" type="ORF">GCK32_013713</name>
</gene>
<comment type="caution">
    <text evidence="17">The sequence shown here is derived from an EMBL/GenBank/DDBJ whole genome shotgun (WGS) entry which is preliminary data.</text>
</comment>
<dbReference type="PANTHER" id="PTHR22950:SF244">
    <property type="entry name" value="NEUTRAL AMINO ACID TRANSPORTER 9"/>
    <property type="match status" value="1"/>
</dbReference>
<feature type="transmembrane region" description="Helical" evidence="15">
    <location>
        <begin position="12"/>
        <end position="37"/>
    </location>
</feature>
<evidence type="ECO:0000256" key="15">
    <source>
        <dbReference type="SAM" id="Phobius"/>
    </source>
</evidence>
<keyword evidence="11" id="KW-1015">Disulfide bond</keyword>
<feature type="domain" description="Amino acid transporter transmembrane" evidence="16">
    <location>
        <begin position="1"/>
        <end position="300"/>
    </location>
</feature>
<evidence type="ECO:0000256" key="4">
    <source>
        <dbReference type="ARBA" id="ARBA00022692"/>
    </source>
</evidence>
<reference evidence="17 18" key="1">
    <citation type="submission" date="2019-10" db="EMBL/GenBank/DDBJ databases">
        <title>Assembly and Annotation for the nematode Trichostrongylus colubriformis.</title>
        <authorList>
            <person name="Martin J."/>
        </authorList>
    </citation>
    <scope>NUCLEOTIDE SEQUENCE [LARGE SCALE GENOMIC DNA]</scope>
    <source>
        <strain evidence="17">G859</strain>
        <tissue evidence="17">Whole worm</tissue>
    </source>
</reference>
<evidence type="ECO:0000256" key="10">
    <source>
        <dbReference type="ARBA" id="ARBA00023136"/>
    </source>
</evidence>
<dbReference type="Proteomes" id="UP001331761">
    <property type="component" value="Unassembled WGS sequence"/>
</dbReference>
<organism evidence="17 18">
    <name type="scientific">Trichostrongylus colubriformis</name>
    <name type="common">Black scour worm</name>
    <dbReference type="NCBI Taxonomy" id="6319"/>
    <lineage>
        <taxon>Eukaryota</taxon>
        <taxon>Metazoa</taxon>
        <taxon>Ecdysozoa</taxon>
        <taxon>Nematoda</taxon>
        <taxon>Chromadorea</taxon>
        <taxon>Rhabditida</taxon>
        <taxon>Rhabditina</taxon>
        <taxon>Rhabditomorpha</taxon>
        <taxon>Strongyloidea</taxon>
        <taxon>Trichostrongylidae</taxon>
        <taxon>Trichostrongylus</taxon>
    </lineage>
</organism>
<evidence type="ECO:0000256" key="7">
    <source>
        <dbReference type="ARBA" id="ARBA00022970"/>
    </source>
</evidence>
<name>A0AAN8EVW6_TRICO</name>
<evidence type="ECO:0000256" key="6">
    <source>
        <dbReference type="ARBA" id="ARBA00022753"/>
    </source>
</evidence>
<dbReference type="GO" id="GO:0005765">
    <property type="term" value="C:lysosomal membrane"/>
    <property type="evidence" value="ECO:0007669"/>
    <property type="project" value="UniProtKB-SubCell"/>
</dbReference>
<feature type="transmembrane region" description="Helical" evidence="15">
    <location>
        <begin position="224"/>
        <end position="246"/>
    </location>
</feature>
<evidence type="ECO:0000256" key="1">
    <source>
        <dbReference type="ARBA" id="ARBA00004107"/>
    </source>
</evidence>
<dbReference type="GO" id="GO:0015179">
    <property type="term" value="F:L-amino acid transmembrane transporter activity"/>
    <property type="evidence" value="ECO:0007669"/>
    <property type="project" value="TreeGrafter"/>
</dbReference>
<keyword evidence="4 15" id="KW-0812">Transmembrane</keyword>
<keyword evidence="9" id="KW-0915">Sodium</keyword>
<keyword evidence="18" id="KW-1185">Reference proteome</keyword>
<keyword evidence="10 15" id="KW-0472">Membrane</keyword>
<evidence type="ECO:0000256" key="9">
    <source>
        <dbReference type="ARBA" id="ARBA00023053"/>
    </source>
</evidence>
<dbReference type="GO" id="GO:0031902">
    <property type="term" value="C:late endosome membrane"/>
    <property type="evidence" value="ECO:0007669"/>
    <property type="project" value="UniProtKB-SubCell"/>
</dbReference>
<evidence type="ECO:0000256" key="5">
    <source>
        <dbReference type="ARBA" id="ARBA00022723"/>
    </source>
</evidence>
<evidence type="ECO:0000313" key="17">
    <source>
        <dbReference type="EMBL" id="KAK5964749.1"/>
    </source>
</evidence>
<dbReference type="AlphaFoldDB" id="A0AAN8EVW6"/>
<dbReference type="Pfam" id="PF01490">
    <property type="entry name" value="Aa_trans"/>
    <property type="match status" value="1"/>
</dbReference>
<dbReference type="PANTHER" id="PTHR22950">
    <property type="entry name" value="AMINO ACID TRANSPORTER"/>
    <property type="match status" value="1"/>
</dbReference>
<keyword evidence="13" id="KW-0458">Lysosome</keyword>
<keyword evidence="5" id="KW-0479">Metal-binding</keyword>
<dbReference type="EMBL" id="WIXE01025373">
    <property type="protein sequence ID" value="KAK5964749.1"/>
    <property type="molecule type" value="Genomic_DNA"/>
</dbReference>
<evidence type="ECO:0000256" key="2">
    <source>
        <dbReference type="ARBA" id="ARBA00004155"/>
    </source>
</evidence>
<sequence length="305" mass="34855">MMGVSLLCMPWGLHQAGFAFGLVIHLLMCLLCLYTAYLVAKSPTALEDEGVTVLEFHEICKVYLRREDNMHPINGIRTHQENGRCHVHCHTENTFLSNISRRNDPPLFLGLTFDDVWQLQLTVPIYLVILIFPLLNFKSPTFFAKFNVLGTISVVYLLFINGIRLVTCGFSMNFSDTTSPNYVQNFNWNFPALTGMLTLSFFIHNCIITLLRNQRYPENNVRDLSIGYGLVAFSYIFVGLTFYVTFPLPKSCIDDNLLNNFEEHDPLSAIARVLIFFQLLTILPLVAYFIRSQISCAIFKTPWPG</sequence>
<evidence type="ECO:0000313" key="18">
    <source>
        <dbReference type="Proteomes" id="UP001331761"/>
    </source>
</evidence>
<comment type="subcellular location">
    <subcellularLocation>
        <location evidence="1">Late endosome membrane</location>
        <topology evidence="1">Multi-pass membrane protein</topology>
    </subcellularLocation>
    <subcellularLocation>
        <location evidence="2">Lysosome membrane</location>
        <topology evidence="2">Multi-pass membrane protein</topology>
    </subcellularLocation>
</comment>
<evidence type="ECO:0000259" key="16">
    <source>
        <dbReference type="Pfam" id="PF01490"/>
    </source>
</evidence>
<feature type="transmembrane region" description="Helical" evidence="15">
    <location>
        <begin position="266"/>
        <end position="290"/>
    </location>
</feature>
<keyword evidence="7" id="KW-0029">Amino-acid transport</keyword>
<keyword evidence="6" id="KW-0967">Endosome</keyword>
<evidence type="ECO:0000256" key="12">
    <source>
        <dbReference type="ARBA" id="ARBA00023180"/>
    </source>
</evidence>
<keyword evidence="12" id="KW-0325">Glycoprotein</keyword>
<evidence type="ECO:0000256" key="3">
    <source>
        <dbReference type="ARBA" id="ARBA00022448"/>
    </source>
</evidence>
<evidence type="ECO:0000256" key="13">
    <source>
        <dbReference type="ARBA" id="ARBA00023228"/>
    </source>
</evidence>
<keyword evidence="8 15" id="KW-1133">Transmembrane helix</keyword>
<feature type="transmembrane region" description="Helical" evidence="15">
    <location>
        <begin position="192"/>
        <end position="212"/>
    </location>
</feature>
<dbReference type="GO" id="GO:0046872">
    <property type="term" value="F:metal ion binding"/>
    <property type="evidence" value="ECO:0007669"/>
    <property type="project" value="UniProtKB-KW"/>
</dbReference>
<keyword evidence="3" id="KW-0813">Transport</keyword>
<feature type="transmembrane region" description="Helical" evidence="15">
    <location>
        <begin position="116"/>
        <end position="136"/>
    </location>
</feature>
<evidence type="ECO:0000256" key="14">
    <source>
        <dbReference type="ARBA" id="ARBA00038442"/>
    </source>
</evidence>